<name>A0A0M9AJS7_9EURY</name>
<sequence length="191" mass="20912">MARRSDEPNPEEGKVLSPEELDIADDEHVTEIDEGRYVVSSDVRTDDSYGNQVSSDSASESSPSPAPDPEPSTPKFSDANVHEWLAEQMADSNARYGFDVTAKFDGDVDQQQLASNDIVTVFESFMLWYGRQMDGSTPVEEVLGILLSESNVPVRYPPAVIKQLVRSTQLTPDDSIADLLEAVEDADGAEL</sequence>
<feature type="region of interest" description="Disordered" evidence="1">
    <location>
        <begin position="1"/>
        <end position="77"/>
    </location>
</feature>
<proteinExistence type="predicted"/>
<dbReference type="EMBL" id="LIUF01000002">
    <property type="protein sequence ID" value="KOX93497.1"/>
    <property type="molecule type" value="Genomic_DNA"/>
</dbReference>
<dbReference type="AlphaFoldDB" id="A0A0M9AJS7"/>
<dbReference type="Proteomes" id="UP000037729">
    <property type="component" value="Unassembled WGS sequence"/>
</dbReference>
<evidence type="ECO:0000313" key="2">
    <source>
        <dbReference type="EMBL" id="KOX93497.1"/>
    </source>
</evidence>
<evidence type="ECO:0000256" key="1">
    <source>
        <dbReference type="SAM" id="MobiDB-lite"/>
    </source>
</evidence>
<organism evidence="2 3">
    <name type="scientific">Haloarcula rubripromontorii</name>
    <dbReference type="NCBI Taxonomy" id="1705562"/>
    <lineage>
        <taxon>Archaea</taxon>
        <taxon>Methanobacteriati</taxon>
        <taxon>Methanobacteriota</taxon>
        <taxon>Stenosarchaea group</taxon>
        <taxon>Halobacteria</taxon>
        <taxon>Halobacteriales</taxon>
        <taxon>Haloarculaceae</taxon>
        <taxon>Haloarcula</taxon>
    </lineage>
</organism>
<dbReference type="OrthoDB" id="177137at2157"/>
<reference evidence="2 3" key="1">
    <citation type="submission" date="2015-08" db="EMBL/GenBank/DDBJ databases">
        <title>Genomes of Isolates from Cabo Rojo, PR.</title>
        <authorList>
            <person name="Sanchez-Nieves R.L."/>
            <person name="Montalvo-Rodriguez R."/>
        </authorList>
    </citation>
    <scope>NUCLEOTIDE SEQUENCE [LARGE SCALE GENOMIC DNA]</scope>
    <source>
        <strain evidence="2 3">SL3</strain>
    </source>
</reference>
<gene>
    <name evidence="2" type="ORF">AMS69_06110</name>
</gene>
<dbReference type="RefSeq" id="WP_053967192.1">
    <property type="nucleotide sequence ID" value="NZ_LIUF01000002.1"/>
</dbReference>
<dbReference type="PATRIC" id="fig|1705562.3.peg.2277"/>
<dbReference type="Pfam" id="PF24332">
    <property type="entry name" value="DUF7500"/>
    <property type="match status" value="1"/>
</dbReference>
<feature type="compositionally biased region" description="Basic and acidic residues" evidence="1">
    <location>
        <begin position="1"/>
        <end position="14"/>
    </location>
</feature>
<protein>
    <recommendedName>
        <fullName evidence="4">DIX domain-containing protein</fullName>
    </recommendedName>
</protein>
<dbReference type="STRING" id="1705562.AMS69_06110"/>
<comment type="caution">
    <text evidence="2">The sequence shown here is derived from an EMBL/GenBank/DDBJ whole genome shotgun (WGS) entry which is preliminary data.</text>
</comment>
<dbReference type="InterPro" id="IPR055923">
    <property type="entry name" value="DUF7500"/>
</dbReference>
<feature type="compositionally biased region" description="Low complexity" evidence="1">
    <location>
        <begin position="54"/>
        <end position="63"/>
    </location>
</feature>
<keyword evidence="3" id="KW-1185">Reference proteome</keyword>
<evidence type="ECO:0000313" key="3">
    <source>
        <dbReference type="Proteomes" id="UP000037729"/>
    </source>
</evidence>
<feature type="compositionally biased region" description="Basic and acidic residues" evidence="1">
    <location>
        <begin position="26"/>
        <end position="36"/>
    </location>
</feature>
<evidence type="ECO:0008006" key="4">
    <source>
        <dbReference type="Google" id="ProtNLM"/>
    </source>
</evidence>
<accession>A0A0M9AJS7</accession>